<dbReference type="PANTHER" id="PTHR24049">
    <property type="entry name" value="CRUMBS FAMILY MEMBER"/>
    <property type="match status" value="1"/>
</dbReference>
<dbReference type="GO" id="GO:0045197">
    <property type="term" value="P:establishment or maintenance of epithelial cell apical/basal polarity"/>
    <property type="evidence" value="ECO:0007669"/>
    <property type="project" value="TreeGrafter"/>
</dbReference>
<dbReference type="CDD" id="cd00054">
    <property type="entry name" value="EGF_CA"/>
    <property type="match status" value="4"/>
</dbReference>
<keyword evidence="7 15" id="KW-1133">Transmembrane helix</keyword>
<feature type="domain" description="EGF-like" evidence="16">
    <location>
        <begin position="255"/>
        <end position="296"/>
    </location>
</feature>
<evidence type="ECO:0000256" key="10">
    <source>
        <dbReference type="ARBA" id="ARBA00023180"/>
    </source>
</evidence>
<organism evidence="17 18">
    <name type="scientific">Electrophorus voltai</name>
    <dbReference type="NCBI Taxonomy" id="2609070"/>
    <lineage>
        <taxon>Eukaryota</taxon>
        <taxon>Metazoa</taxon>
        <taxon>Chordata</taxon>
        <taxon>Craniata</taxon>
        <taxon>Vertebrata</taxon>
        <taxon>Euteleostomi</taxon>
        <taxon>Actinopterygii</taxon>
        <taxon>Neopterygii</taxon>
        <taxon>Teleostei</taxon>
        <taxon>Ostariophysi</taxon>
        <taxon>Gymnotiformes</taxon>
        <taxon>Gymnotoidei</taxon>
        <taxon>Gymnotidae</taxon>
        <taxon>Electrophorus</taxon>
    </lineage>
</organism>
<protein>
    <recommendedName>
        <fullName evidence="12">Protein delta homolog 2</fullName>
    </recommendedName>
    <alternativeName>
        <fullName evidence="13">Epidermal growth factor-like protein 9</fullName>
    </alternativeName>
</protein>
<evidence type="ECO:0000259" key="16">
    <source>
        <dbReference type="PROSITE" id="PS50026"/>
    </source>
</evidence>
<keyword evidence="8 15" id="KW-0472">Membrane</keyword>
<name>A0AAD8Z204_9TELE</name>
<evidence type="ECO:0000256" key="11">
    <source>
        <dbReference type="ARBA" id="ARBA00060273"/>
    </source>
</evidence>
<keyword evidence="6" id="KW-0106">Calcium</keyword>
<feature type="domain" description="EGF-like" evidence="16">
    <location>
        <begin position="298"/>
        <end position="334"/>
    </location>
</feature>
<evidence type="ECO:0000256" key="1">
    <source>
        <dbReference type="ARBA" id="ARBA00004479"/>
    </source>
</evidence>
<dbReference type="GO" id="GO:0005886">
    <property type="term" value="C:plasma membrane"/>
    <property type="evidence" value="ECO:0007669"/>
    <property type="project" value="TreeGrafter"/>
</dbReference>
<dbReference type="SMART" id="SM00181">
    <property type="entry name" value="EGF"/>
    <property type="match status" value="6"/>
</dbReference>
<sequence>MSSRIRLQPAGLVLWAKAPSCRRKATVYSPRRNVGDYTTGTLRCRTGVEHLSYGALILTARLYHMGKKGVNGLKLDTLGGWSGTPPNIGEIGAGAHTAPGLSTEMIMAGSVHNEWLPRTMTERLTLTLLLWSSCALIIPNCEGQVDTFPTPDVNCTCELGHGKCAEDGECRCDPGWEGTFCDDCVRMPGCVHGSCHQPWQCICEDGWAGRFCDKDVHVCEKEEPCQNGATCSLNEAGEYNCLCPEGFHGKHCELKTGPCHKIKSPCKNGGLCEDLGGFAPELSCRCLVGFTGPRCETNMDDCLMRPCANGATCLDGVNRFSCLCPAGFTGRFCTINLDDCASQPCLNGGRCIDRVTAFHCLCPPGYTGRTCEVPLWPKEAQTQAPRRGSFDWGGGGGWPVRFTQSKPNSSTSGNHFHGVTGSGGDSHLLKISVTEVVTQSGTGGLSEEQLITLLVLGGMTLAVVALTAGLVLRGHWQNLRVCSHCRISTSQQHPFQQCRSDQQHPVSTQQDCKISFLHTSVPAELEKKRLNTEVI</sequence>
<evidence type="ECO:0000256" key="9">
    <source>
        <dbReference type="ARBA" id="ARBA00023157"/>
    </source>
</evidence>
<keyword evidence="2 14" id="KW-0245">EGF-like domain</keyword>
<keyword evidence="10" id="KW-0325">Glycoprotein</keyword>
<dbReference type="InterPro" id="IPR051022">
    <property type="entry name" value="Notch_Cell-Fate_Det"/>
</dbReference>
<keyword evidence="18" id="KW-1185">Reference proteome</keyword>
<keyword evidence="4" id="KW-0732">Signal</keyword>
<feature type="transmembrane region" description="Helical" evidence="15">
    <location>
        <begin position="450"/>
        <end position="472"/>
    </location>
</feature>
<dbReference type="PROSITE" id="PS00022">
    <property type="entry name" value="EGF_1"/>
    <property type="match status" value="6"/>
</dbReference>
<dbReference type="InterPro" id="IPR018097">
    <property type="entry name" value="EGF_Ca-bd_CS"/>
</dbReference>
<keyword evidence="9 14" id="KW-1015">Disulfide bond</keyword>
<feature type="domain" description="EGF-like" evidence="16">
    <location>
        <begin position="215"/>
        <end position="253"/>
    </location>
</feature>
<evidence type="ECO:0000256" key="4">
    <source>
        <dbReference type="ARBA" id="ARBA00022729"/>
    </source>
</evidence>
<evidence type="ECO:0000256" key="8">
    <source>
        <dbReference type="ARBA" id="ARBA00023136"/>
    </source>
</evidence>
<feature type="disulfide bond" evidence="14">
    <location>
        <begin position="362"/>
        <end position="371"/>
    </location>
</feature>
<dbReference type="Gene3D" id="2.10.25.10">
    <property type="entry name" value="Laminin"/>
    <property type="match status" value="6"/>
</dbReference>
<dbReference type="PROSITE" id="PS01187">
    <property type="entry name" value="EGF_CA"/>
    <property type="match status" value="1"/>
</dbReference>
<dbReference type="Proteomes" id="UP001239994">
    <property type="component" value="Unassembled WGS sequence"/>
</dbReference>
<dbReference type="FunFam" id="2.10.25.10:FF:000118">
    <property type="entry name" value="protein delta homolog 2"/>
    <property type="match status" value="2"/>
</dbReference>
<dbReference type="SMART" id="SM00179">
    <property type="entry name" value="EGF_CA"/>
    <property type="match status" value="4"/>
</dbReference>
<dbReference type="Pfam" id="PF21700">
    <property type="entry name" value="EGF_DL_JAG"/>
    <property type="match status" value="1"/>
</dbReference>
<dbReference type="FunFam" id="2.10.25.10:FF:000263">
    <property type="entry name" value="Protein delta homolog 2"/>
    <property type="match status" value="1"/>
</dbReference>
<dbReference type="EMBL" id="JAROKS010000020">
    <property type="protein sequence ID" value="KAK1791487.1"/>
    <property type="molecule type" value="Genomic_DNA"/>
</dbReference>
<evidence type="ECO:0000256" key="13">
    <source>
        <dbReference type="ARBA" id="ARBA00078815"/>
    </source>
</evidence>
<dbReference type="FunFam" id="2.10.25.10:FF:000018">
    <property type="entry name" value="Delta-like 1"/>
    <property type="match status" value="1"/>
</dbReference>
<dbReference type="FunFam" id="2.10.25.10:FF:000334">
    <property type="entry name" value="protein delta homolog 2 isoform X1"/>
    <property type="match status" value="1"/>
</dbReference>
<dbReference type="PRINTS" id="PR00010">
    <property type="entry name" value="EGFBLOOD"/>
</dbReference>
<dbReference type="InterPro" id="IPR000742">
    <property type="entry name" value="EGF"/>
</dbReference>
<feature type="domain" description="EGF-like" evidence="16">
    <location>
        <begin position="336"/>
        <end position="372"/>
    </location>
</feature>
<keyword evidence="3 15" id="KW-0812">Transmembrane</keyword>
<accession>A0AAD8Z204</accession>
<feature type="disulfide bond" evidence="14">
    <location>
        <begin position="243"/>
        <end position="252"/>
    </location>
</feature>
<evidence type="ECO:0000256" key="15">
    <source>
        <dbReference type="SAM" id="Phobius"/>
    </source>
</evidence>
<dbReference type="SUPFAM" id="SSF57196">
    <property type="entry name" value="EGF/Laminin"/>
    <property type="match status" value="4"/>
</dbReference>
<evidence type="ECO:0000256" key="2">
    <source>
        <dbReference type="ARBA" id="ARBA00022536"/>
    </source>
</evidence>
<proteinExistence type="predicted"/>
<keyword evidence="5" id="KW-0677">Repeat</keyword>
<dbReference type="PANTHER" id="PTHR24049:SF38">
    <property type="entry name" value="DELTA-LIKE PROTEIN"/>
    <property type="match status" value="1"/>
</dbReference>
<dbReference type="GO" id="GO:0032991">
    <property type="term" value="C:protein-containing complex"/>
    <property type="evidence" value="ECO:0007669"/>
    <property type="project" value="TreeGrafter"/>
</dbReference>
<gene>
    <name evidence="17" type="ORF">P4O66_013485</name>
</gene>
<dbReference type="GO" id="GO:0045746">
    <property type="term" value="P:negative regulation of Notch signaling pathway"/>
    <property type="evidence" value="ECO:0007669"/>
    <property type="project" value="UniProtKB-ARBA"/>
</dbReference>
<dbReference type="Pfam" id="PF00008">
    <property type="entry name" value="EGF"/>
    <property type="match status" value="3"/>
</dbReference>
<comment type="caution">
    <text evidence="17">The sequence shown here is derived from an EMBL/GenBank/DDBJ whole genome shotgun (WGS) entry which is preliminary data.</text>
</comment>
<evidence type="ECO:0000256" key="14">
    <source>
        <dbReference type="PROSITE-ProRule" id="PRU00076"/>
    </source>
</evidence>
<evidence type="ECO:0000256" key="3">
    <source>
        <dbReference type="ARBA" id="ARBA00022692"/>
    </source>
</evidence>
<evidence type="ECO:0000256" key="12">
    <source>
        <dbReference type="ARBA" id="ARBA00072388"/>
    </source>
</evidence>
<comment type="subcellular location">
    <subcellularLocation>
        <location evidence="1">Membrane</location>
        <topology evidence="1">Single-pass type I membrane protein</topology>
    </subcellularLocation>
</comment>
<dbReference type="InterPro" id="IPR000152">
    <property type="entry name" value="EGF-type_Asp/Asn_hydroxyl_site"/>
</dbReference>
<evidence type="ECO:0000256" key="6">
    <source>
        <dbReference type="ARBA" id="ARBA00022837"/>
    </source>
</evidence>
<evidence type="ECO:0000313" key="17">
    <source>
        <dbReference type="EMBL" id="KAK1791487.1"/>
    </source>
</evidence>
<dbReference type="GO" id="GO:0007157">
    <property type="term" value="P:heterophilic cell-cell adhesion via plasma membrane cell adhesion molecules"/>
    <property type="evidence" value="ECO:0007669"/>
    <property type="project" value="TreeGrafter"/>
</dbReference>
<dbReference type="AlphaFoldDB" id="A0AAD8Z204"/>
<dbReference type="PROSITE" id="PS50026">
    <property type="entry name" value="EGF_3"/>
    <property type="match status" value="4"/>
</dbReference>
<dbReference type="PROSITE" id="PS00010">
    <property type="entry name" value="ASX_HYDROXYL"/>
    <property type="match status" value="2"/>
</dbReference>
<feature type="disulfide bond" evidence="14">
    <location>
        <begin position="286"/>
        <end position="295"/>
    </location>
</feature>
<evidence type="ECO:0000256" key="7">
    <source>
        <dbReference type="ARBA" id="ARBA00022989"/>
    </source>
</evidence>
<dbReference type="InterPro" id="IPR001881">
    <property type="entry name" value="EGF-like_Ca-bd_dom"/>
</dbReference>
<dbReference type="PROSITE" id="PS01186">
    <property type="entry name" value="EGF_2"/>
    <property type="match status" value="5"/>
</dbReference>
<comment type="function">
    <text evidence="11">Regulates adipogenesis.</text>
</comment>
<comment type="caution">
    <text evidence="14">Lacks conserved residue(s) required for the propagation of feature annotation.</text>
</comment>
<evidence type="ECO:0000256" key="5">
    <source>
        <dbReference type="ARBA" id="ARBA00022737"/>
    </source>
</evidence>
<dbReference type="GO" id="GO:0005509">
    <property type="term" value="F:calcium ion binding"/>
    <property type="evidence" value="ECO:0007669"/>
    <property type="project" value="InterPro"/>
</dbReference>
<feature type="disulfide bond" evidence="14">
    <location>
        <begin position="324"/>
        <end position="333"/>
    </location>
</feature>
<reference evidence="17" key="1">
    <citation type="submission" date="2023-03" db="EMBL/GenBank/DDBJ databases">
        <title>Electrophorus voltai genome.</title>
        <authorList>
            <person name="Bian C."/>
        </authorList>
    </citation>
    <scope>NUCLEOTIDE SEQUENCE</scope>
    <source>
        <strain evidence="17">CB-2022</strain>
        <tissue evidence="17">Muscle</tissue>
    </source>
</reference>
<evidence type="ECO:0000313" key="18">
    <source>
        <dbReference type="Proteomes" id="UP001239994"/>
    </source>
</evidence>